<name>A0A6I3KET1_9HYPH</name>
<feature type="transmembrane region" description="Helical" evidence="2">
    <location>
        <begin position="59"/>
        <end position="82"/>
    </location>
</feature>
<sequence>MVDVVATPARAGTSYVEWGAVFAGALTASAISFVLLTAGGAIGLSLISPYASESYTKTAASVAAFWSIAVPILAFLIGGYLAGRLRSAWADASLEEVQFRDGMHGVLVWSLSIVAGAMIAFLAAGAAATSGAHVAALSSRDTVVATAIDTLFAAAAPAAAPADTAQPGAPAPTAAPVTGERAAVPDSEARATITRTLIAAAANGQVTPAQKRTLAQIVSERTGISQAEAEKRVDQAYADAVSALETARKATVLAGLVTATALLVGLLAAWFAAQNGGRHRDENLPARLIMAWTPRQRRPLP</sequence>
<comment type="caution">
    <text evidence="3">The sequence shown here is derived from an EMBL/GenBank/DDBJ whole genome shotgun (WGS) entry which is preliminary data.</text>
</comment>
<evidence type="ECO:0000313" key="4">
    <source>
        <dbReference type="Proteomes" id="UP000440694"/>
    </source>
</evidence>
<proteinExistence type="predicted"/>
<keyword evidence="2" id="KW-0812">Transmembrane</keyword>
<keyword evidence="2" id="KW-1133">Transmembrane helix</keyword>
<evidence type="ECO:0000256" key="2">
    <source>
        <dbReference type="SAM" id="Phobius"/>
    </source>
</evidence>
<dbReference type="AlphaFoldDB" id="A0A6I3KET1"/>
<evidence type="ECO:0000256" key="1">
    <source>
        <dbReference type="SAM" id="MobiDB-lite"/>
    </source>
</evidence>
<feature type="compositionally biased region" description="Low complexity" evidence="1">
    <location>
        <begin position="162"/>
        <end position="176"/>
    </location>
</feature>
<keyword evidence="2" id="KW-0472">Membrane</keyword>
<accession>A0A6I3KET1</accession>
<reference evidence="3 4" key="1">
    <citation type="submission" date="2019-11" db="EMBL/GenBank/DDBJ databases">
        <title>Identification of a novel strain.</title>
        <authorList>
            <person name="Xu Q."/>
            <person name="Wang G."/>
        </authorList>
    </citation>
    <scope>NUCLEOTIDE SEQUENCE [LARGE SCALE GENOMIC DNA]</scope>
    <source>
        <strain evidence="4">xq</strain>
    </source>
</reference>
<keyword evidence="4" id="KW-1185">Reference proteome</keyword>
<dbReference type="EMBL" id="WMBQ01000001">
    <property type="protein sequence ID" value="MTD93374.1"/>
    <property type="molecule type" value="Genomic_DNA"/>
</dbReference>
<dbReference type="RefSeq" id="WP_154737920.1">
    <property type="nucleotide sequence ID" value="NZ_WMBQ01000001.1"/>
</dbReference>
<gene>
    <name evidence="3" type="ORF">GIW81_03370</name>
</gene>
<evidence type="ECO:0000313" key="3">
    <source>
        <dbReference type="EMBL" id="MTD93374.1"/>
    </source>
</evidence>
<dbReference type="Proteomes" id="UP000440694">
    <property type="component" value="Unassembled WGS sequence"/>
</dbReference>
<feature type="transmembrane region" description="Helical" evidence="2">
    <location>
        <begin position="102"/>
        <end position="124"/>
    </location>
</feature>
<protein>
    <submittedName>
        <fullName evidence="3">Uncharacterized protein</fullName>
    </submittedName>
</protein>
<feature type="transmembrane region" description="Helical" evidence="2">
    <location>
        <begin position="20"/>
        <end position="47"/>
    </location>
</feature>
<feature type="transmembrane region" description="Helical" evidence="2">
    <location>
        <begin position="252"/>
        <end position="273"/>
    </location>
</feature>
<organism evidence="3 4">
    <name type="scientific">Hyphomicrobium album</name>
    <dbReference type="NCBI Taxonomy" id="2665159"/>
    <lineage>
        <taxon>Bacteria</taxon>
        <taxon>Pseudomonadati</taxon>
        <taxon>Pseudomonadota</taxon>
        <taxon>Alphaproteobacteria</taxon>
        <taxon>Hyphomicrobiales</taxon>
        <taxon>Hyphomicrobiaceae</taxon>
        <taxon>Hyphomicrobium</taxon>
    </lineage>
</organism>
<feature type="region of interest" description="Disordered" evidence="1">
    <location>
        <begin position="162"/>
        <end position="186"/>
    </location>
</feature>